<dbReference type="PATRIC" id="fig|1122247.3.peg.731"/>
<protein>
    <submittedName>
        <fullName evidence="2">Uncharacterized protein</fullName>
    </submittedName>
</protein>
<feature type="compositionally biased region" description="Basic residues" evidence="1">
    <location>
        <begin position="35"/>
        <end position="46"/>
    </location>
</feature>
<organism evidence="2 3">
    <name type="scientific">Mycolicibacterium hassiacum (strain DSM 44199 / CIP 105218 / JCM 12690 / 3849)</name>
    <name type="common">Mycobacterium hassiacum</name>
    <dbReference type="NCBI Taxonomy" id="1122247"/>
    <lineage>
        <taxon>Bacteria</taxon>
        <taxon>Bacillati</taxon>
        <taxon>Actinomycetota</taxon>
        <taxon>Actinomycetes</taxon>
        <taxon>Mycobacteriales</taxon>
        <taxon>Mycobacteriaceae</taxon>
        <taxon>Mycolicibacterium</taxon>
    </lineage>
</organism>
<feature type="region of interest" description="Disordered" evidence="1">
    <location>
        <begin position="26"/>
        <end position="46"/>
    </location>
</feature>
<dbReference type="Proteomes" id="UP000006265">
    <property type="component" value="Unassembled WGS sequence"/>
</dbReference>
<sequence>MVVPLAWTTLADGTLSDEAAVAFTRNLPAAGPSPQHRKGVTHPTSR</sequence>
<keyword evidence="3" id="KW-1185">Reference proteome</keyword>
<evidence type="ECO:0000256" key="1">
    <source>
        <dbReference type="SAM" id="MobiDB-lite"/>
    </source>
</evidence>
<dbReference type="EMBL" id="AMRA01000020">
    <property type="protein sequence ID" value="EKF25235.1"/>
    <property type="molecule type" value="Genomic_DNA"/>
</dbReference>
<proteinExistence type="predicted"/>
<comment type="caution">
    <text evidence="2">The sequence shown here is derived from an EMBL/GenBank/DDBJ whole genome shotgun (WGS) entry which is preliminary data.</text>
</comment>
<gene>
    <name evidence="2" type="ORF">C731_0762</name>
</gene>
<accession>K5BCJ1</accession>
<evidence type="ECO:0000313" key="2">
    <source>
        <dbReference type="EMBL" id="EKF25235.1"/>
    </source>
</evidence>
<evidence type="ECO:0000313" key="3">
    <source>
        <dbReference type="Proteomes" id="UP000006265"/>
    </source>
</evidence>
<dbReference type="AlphaFoldDB" id="K5BCJ1"/>
<name>K5BCJ1_MYCHD</name>
<reference evidence="2 3" key="1">
    <citation type="journal article" date="2012" name="J. Bacteriol.">
        <title>Genome sequence of Mycobacterium hassiacum DSM 44199, a rare source of heat-stable mycobacterial proteins.</title>
        <authorList>
            <person name="Tiago I."/>
            <person name="Maranha A."/>
            <person name="Mendes V."/>
            <person name="Alarico S."/>
            <person name="Moynihan P.J."/>
            <person name="Clarke A.J."/>
            <person name="Macedo-Ribeiro S."/>
            <person name="Pereira P.J."/>
            <person name="Empadinhas N."/>
        </authorList>
    </citation>
    <scope>NUCLEOTIDE SEQUENCE [LARGE SCALE GENOMIC DNA]</scope>
    <source>
        <strain evidence="3">DSM 44199 / CIP 105218 / JCM 12690 / 3849</strain>
    </source>
</reference>